<dbReference type="Pfam" id="PF00535">
    <property type="entry name" value="Glycos_transf_2"/>
    <property type="match status" value="1"/>
</dbReference>
<dbReference type="InterPro" id="IPR029044">
    <property type="entry name" value="Nucleotide-diphossugar_trans"/>
</dbReference>
<organism evidence="3 4">
    <name type="scientific">Spermophilus dauricus</name>
    <name type="common">Daurian ground squirrel</name>
    <dbReference type="NCBI Taxonomy" id="99837"/>
    <lineage>
        <taxon>Eukaryota</taxon>
        <taxon>Metazoa</taxon>
        <taxon>Chordata</taxon>
        <taxon>Craniata</taxon>
        <taxon>Vertebrata</taxon>
        <taxon>Euteleostomi</taxon>
        <taxon>Mammalia</taxon>
        <taxon>Eutheria</taxon>
        <taxon>Euarchontoglires</taxon>
        <taxon>Glires</taxon>
        <taxon>Rodentia</taxon>
        <taxon>Sciuromorpha</taxon>
        <taxon>Sciuridae</taxon>
        <taxon>Xerinae</taxon>
        <taxon>Marmotini</taxon>
        <taxon>Spermophilus</taxon>
    </lineage>
</organism>
<evidence type="ECO:0000313" key="4">
    <source>
        <dbReference type="Proteomes" id="UP000694422"/>
    </source>
</evidence>
<dbReference type="Gene3D" id="3.90.550.10">
    <property type="entry name" value="Spore Coat Polysaccharide Biosynthesis Protein SpsA, Chain A"/>
    <property type="match status" value="1"/>
</dbReference>
<name>A0A8C9PEX7_SPEDA</name>
<evidence type="ECO:0000313" key="3">
    <source>
        <dbReference type="Ensembl" id="ENSSDAP00000006366.1"/>
    </source>
</evidence>
<sequence>MDHSASQWVLALTGFGISTVPASHLTGRTGLWWLPRPGAPFPAWRCVQLVHELCGQCQKGPSHESHSACSECLPSMGPGGLGQGGVAATLQEDSQEREGKYEEYGYNAQLSDRISLDRTIPDYRPKKCRQLTYSGDLPQVSVVFIFVNEALSVILRSVHSVVNHTPSQLLKEVILVDDNSDNVELKFNLDQYVHRRYPGLVKVVRNSRREGLIRARLQGWKVATAPVVGFFDAHVEFNTGWAEPALLRIREDRRRIVLPAIDNIKYSTFEVQQYASAAHGYNWGLWCMYIIPPQDWLDHGDEPGQLMAELDPSINAPGDPGDSLEQGDSLRVLFLFQDALDNPP</sequence>
<protein>
    <recommendedName>
        <fullName evidence="2">Glycosyltransferase 2-like domain-containing protein</fullName>
    </recommendedName>
</protein>
<dbReference type="GO" id="GO:0006493">
    <property type="term" value="P:protein O-linked glycosylation"/>
    <property type="evidence" value="ECO:0007669"/>
    <property type="project" value="TreeGrafter"/>
</dbReference>
<evidence type="ECO:0000259" key="2">
    <source>
        <dbReference type="Pfam" id="PF00535"/>
    </source>
</evidence>
<dbReference type="SUPFAM" id="SSF53448">
    <property type="entry name" value="Nucleotide-diphospho-sugar transferases"/>
    <property type="match status" value="1"/>
</dbReference>
<dbReference type="PANTHER" id="PTHR11675:SF28">
    <property type="entry name" value="POLYPEPTIDE N-ACETYLGALACTOSAMINYLTRANSFERASE 9"/>
    <property type="match status" value="1"/>
</dbReference>
<evidence type="ECO:0000256" key="1">
    <source>
        <dbReference type="ARBA" id="ARBA00023157"/>
    </source>
</evidence>
<reference evidence="3" key="1">
    <citation type="submission" date="2025-08" db="UniProtKB">
        <authorList>
            <consortium name="Ensembl"/>
        </authorList>
    </citation>
    <scope>IDENTIFICATION</scope>
</reference>
<dbReference type="PANTHER" id="PTHR11675">
    <property type="entry name" value="N-ACETYLGALACTOSAMINYLTRANSFERASE"/>
    <property type="match status" value="1"/>
</dbReference>
<dbReference type="Proteomes" id="UP000694422">
    <property type="component" value="Unplaced"/>
</dbReference>
<dbReference type="InterPro" id="IPR001173">
    <property type="entry name" value="Glyco_trans_2-like"/>
</dbReference>
<keyword evidence="4" id="KW-1185">Reference proteome</keyword>
<reference evidence="3" key="2">
    <citation type="submission" date="2025-09" db="UniProtKB">
        <authorList>
            <consortium name="Ensembl"/>
        </authorList>
    </citation>
    <scope>IDENTIFICATION</scope>
</reference>
<keyword evidence="1" id="KW-1015">Disulfide bond</keyword>
<proteinExistence type="predicted"/>
<feature type="domain" description="Glycosyltransferase 2-like" evidence="2">
    <location>
        <begin position="141"/>
        <end position="274"/>
    </location>
</feature>
<dbReference type="GO" id="GO:0004653">
    <property type="term" value="F:polypeptide N-acetylgalactosaminyltransferase activity"/>
    <property type="evidence" value="ECO:0007669"/>
    <property type="project" value="TreeGrafter"/>
</dbReference>
<dbReference type="Ensembl" id="ENSSDAT00000007273.1">
    <property type="protein sequence ID" value="ENSSDAP00000006366.1"/>
    <property type="gene ID" value="ENSSDAG00000005885.1"/>
</dbReference>
<accession>A0A8C9PEX7</accession>
<dbReference type="AlphaFoldDB" id="A0A8C9PEX7"/>
<dbReference type="GO" id="GO:0005794">
    <property type="term" value="C:Golgi apparatus"/>
    <property type="evidence" value="ECO:0007669"/>
    <property type="project" value="TreeGrafter"/>
</dbReference>